<comment type="caution">
    <text evidence="2">The sequence shown here is derived from an EMBL/GenBank/DDBJ whole genome shotgun (WGS) entry which is preliminary data.</text>
</comment>
<reference evidence="2 3" key="1">
    <citation type="submission" date="2019-11" db="EMBL/GenBank/DDBJ databases">
        <authorList>
            <person name="Criscuolo A."/>
        </authorList>
    </citation>
    <scope>NUCLEOTIDE SEQUENCE [LARGE SCALE GENOMIC DNA]</scope>
    <source>
        <strain evidence="2">CIP111667</strain>
    </source>
</reference>
<proteinExistence type="predicted"/>
<organism evidence="2 3">
    <name type="scientific">Occultella aeris</name>
    <dbReference type="NCBI Taxonomy" id="2761496"/>
    <lineage>
        <taxon>Bacteria</taxon>
        <taxon>Bacillati</taxon>
        <taxon>Actinomycetota</taxon>
        <taxon>Actinomycetes</taxon>
        <taxon>Micrococcales</taxon>
        <taxon>Ruaniaceae</taxon>
        <taxon>Occultella</taxon>
    </lineage>
</organism>
<dbReference type="EMBL" id="CACRYJ010000017">
    <property type="protein sequence ID" value="VZO36043.1"/>
    <property type="molecule type" value="Genomic_DNA"/>
</dbReference>
<evidence type="ECO:0000313" key="3">
    <source>
        <dbReference type="Proteomes" id="UP000419743"/>
    </source>
</evidence>
<evidence type="ECO:0000256" key="1">
    <source>
        <dbReference type="SAM" id="MobiDB-lite"/>
    </source>
</evidence>
<sequence>MEPRHVQRFRETSPIRRGSSARDEPAGLSAVIAAIAQGRRAGLSATSTASIQRLIGNGAMGRVLAGSAAGSATPAVQRFSVDSMKQEVGKDLREKHVGTEAMPDVSTADARDQAVAAVYYQRAREDRRTKNTVFFVDPATLFADLRETNKDTDLRSGPDYTTTNSYPAISVLVVGKTNKDSEGRQVKGAVSGPFVKFEIEHGQAKPMVRINKDGGLMAFNHLQETSPKTLGTKVDVLKDEG</sequence>
<accession>A0A7M4DGK0</accession>
<dbReference type="Proteomes" id="UP000419743">
    <property type="component" value="Unassembled WGS sequence"/>
</dbReference>
<evidence type="ECO:0000313" key="2">
    <source>
        <dbReference type="EMBL" id="VZO36043.1"/>
    </source>
</evidence>
<name>A0A7M4DGK0_9MICO</name>
<feature type="region of interest" description="Disordered" evidence="1">
    <location>
        <begin position="1"/>
        <end position="23"/>
    </location>
</feature>
<dbReference type="AlphaFoldDB" id="A0A7M4DGK0"/>
<protein>
    <submittedName>
        <fullName evidence="2">Uncharacterized protein</fullName>
    </submittedName>
</protein>
<keyword evidence="3" id="KW-1185">Reference proteome</keyword>
<gene>
    <name evidence="2" type="ORF">HALOF300_01247</name>
</gene>